<dbReference type="EMBL" id="JBEPSD010000001">
    <property type="protein sequence ID" value="MET4567907.1"/>
    <property type="molecule type" value="Genomic_DNA"/>
</dbReference>
<dbReference type="RefSeq" id="WP_354546768.1">
    <property type="nucleotide sequence ID" value="NZ_JBEPSD010000001.1"/>
</dbReference>
<comment type="caution">
    <text evidence="2">The sequence shown here is derived from an EMBL/GenBank/DDBJ whole genome shotgun (WGS) entry which is preliminary data.</text>
</comment>
<sequence length="172" mass="17868">MNPARIKFSCFRALAGLALMVGVAQAQEPPMAPTHWPAAVSEHRLDAVRGGFDFGHGLLASFGIERAVYINGNLVTSSSVQVPDIGRMTPDQATALAAATGTVNVIQNGAGNSVDTSAFNQVAAATVIQNSLDNQDIRSLTTINAAVNSQVAFRSLNLQQSLQAGLIGSLGH</sequence>
<feature type="chain" id="PRO_5046003826" description="Fap amyloid fibril minor component" evidence="1">
    <location>
        <begin position="27"/>
        <end position="172"/>
    </location>
</feature>
<organism evidence="2 3">
    <name type="scientific">Rhodanobacter soli</name>
    <dbReference type="NCBI Taxonomy" id="590609"/>
    <lineage>
        <taxon>Bacteria</taxon>
        <taxon>Pseudomonadati</taxon>
        <taxon>Pseudomonadota</taxon>
        <taxon>Gammaproteobacteria</taxon>
        <taxon>Lysobacterales</taxon>
        <taxon>Rhodanobacteraceae</taxon>
        <taxon>Rhodanobacter</taxon>
    </lineage>
</organism>
<protein>
    <recommendedName>
        <fullName evidence="4">Fap amyloid fibril minor component</fullName>
    </recommendedName>
</protein>
<keyword evidence="1" id="KW-0732">Signal</keyword>
<gene>
    <name evidence="2" type="ORF">ABIE04_000234</name>
</gene>
<evidence type="ECO:0008006" key="4">
    <source>
        <dbReference type="Google" id="ProtNLM"/>
    </source>
</evidence>
<evidence type="ECO:0000313" key="3">
    <source>
        <dbReference type="Proteomes" id="UP001549251"/>
    </source>
</evidence>
<evidence type="ECO:0000256" key="1">
    <source>
        <dbReference type="SAM" id="SignalP"/>
    </source>
</evidence>
<keyword evidence="3" id="KW-1185">Reference proteome</keyword>
<proteinExistence type="predicted"/>
<feature type="signal peptide" evidence="1">
    <location>
        <begin position="1"/>
        <end position="26"/>
    </location>
</feature>
<evidence type="ECO:0000313" key="2">
    <source>
        <dbReference type="EMBL" id="MET4567907.1"/>
    </source>
</evidence>
<dbReference type="Proteomes" id="UP001549251">
    <property type="component" value="Unassembled WGS sequence"/>
</dbReference>
<accession>A0ABV2PSA3</accession>
<reference evidence="2 3" key="1">
    <citation type="submission" date="2024-06" db="EMBL/GenBank/DDBJ databases">
        <title>Sorghum-associated microbial communities from plants grown in Nebraska, USA.</title>
        <authorList>
            <person name="Schachtman D."/>
        </authorList>
    </citation>
    <scope>NUCLEOTIDE SEQUENCE [LARGE SCALE GENOMIC DNA]</scope>
    <source>
        <strain evidence="2 3">1757</strain>
    </source>
</reference>
<name>A0ABV2PSA3_9GAMM</name>